<name>A0ABR1PVZ2_9PEZI</name>
<reference evidence="2 3" key="1">
    <citation type="submission" date="2023-01" db="EMBL/GenBank/DDBJ databases">
        <title>Analysis of 21 Apiospora genomes using comparative genomics revels a genus with tremendous synthesis potential of carbohydrate active enzymes and secondary metabolites.</title>
        <authorList>
            <person name="Sorensen T."/>
        </authorList>
    </citation>
    <scope>NUCLEOTIDE SEQUENCE [LARGE SCALE GENOMIC DNA]</scope>
    <source>
        <strain evidence="2 3">CBS 24483</strain>
    </source>
</reference>
<evidence type="ECO:0000313" key="3">
    <source>
        <dbReference type="Proteomes" id="UP001391051"/>
    </source>
</evidence>
<gene>
    <name evidence="2" type="ORF">PG986_013589</name>
</gene>
<dbReference type="Proteomes" id="UP001391051">
    <property type="component" value="Unassembled WGS sequence"/>
</dbReference>
<proteinExistence type="predicted"/>
<sequence>MAKTSKRELESLGIVVDASEQPTPGHLAHSNIPVPDHHQDNAVPAPAPFVPQAPAVMDGVEGSETSEDYTADEDVEMTEDGESSEENGNEDELECTAAGDAHLFTALSEPPMNSTGKERTDKVRVTKYLQKLGTLMSSGYMGIHSQIDNSPAQTYMDSLTQLMRQDGRPGTRSEIFGPEHLRAFHWNITRNHLTPLSYAMNHFVSVDLPDQADDCHMASLKIAFHLIRKGADPRRVDPEVRRKVLAEYQRRAAADLPPQPKQQLLRAFCRDNMAGMAVRHFCENSGELAYMPPPTSSLTIPTYFRLVGSGLGRRQGKVIMNQCIPDNAN</sequence>
<feature type="compositionally biased region" description="Basic and acidic residues" evidence="1">
    <location>
        <begin position="1"/>
        <end position="10"/>
    </location>
</feature>
<feature type="region of interest" description="Disordered" evidence="1">
    <location>
        <begin position="1"/>
        <end position="93"/>
    </location>
</feature>
<protein>
    <submittedName>
        <fullName evidence="2">Uncharacterized protein</fullName>
    </submittedName>
</protein>
<evidence type="ECO:0000256" key="1">
    <source>
        <dbReference type="SAM" id="MobiDB-lite"/>
    </source>
</evidence>
<keyword evidence="3" id="KW-1185">Reference proteome</keyword>
<dbReference type="EMBL" id="JAQQWE010000009">
    <property type="protein sequence ID" value="KAK7941202.1"/>
    <property type="molecule type" value="Genomic_DNA"/>
</dbReference>
<dbReference type="GeneID" id="92082873"/>
<dbReference type="RefSeq" id="XP_066693954.1">
    <property type="nucleotide sequence ID" value="XM_066849811.1"/>
</dbReference>
<comment type="caution">
    <text evidence="2">The sequence shown here is derived from an EMBL/GenBank/DDBJ whole genome shotgun (WGS) entry which is preliminary data.</text>
</comment>
<feature type="compositionally biased region" description="Acidic residues" evidence="1">
    <location>
        <begin position="64"/>
        <end position="93"/>
    </location>
</feature>
<accession>A0ABR1PVZ2</accession>
<organism evidence="2 3">
    <name type="scientific">Apiospora aurea</name>
    <dbReference type="NCBI Taxonomy" id="335848"/>
    <lineage>
        <taxon>Eukaryota</taxon>
        <taxon>Fungi</taxon>
        <taxon>Dikarya</taxon>
        <taxon>Ascomycota</taxon>
        <taxon>Pezizomycotina</taxon>
        <taxon>Sordariomycetes</taxon>
        <taxon>Xylariomycetidae</taxon>
        <taxon>Amphisphaeriales</taxon>
        <taxon>Apiosporaceae</taxon>
        <taxon>Apiospora</taxon>
    </lineage>
</organism>
<evidence type="ECO:0000313" key="2">
    <source>
        <dbReference type="EMBL" id="KAK7941202.1"/>
    </source>
</evidence>